<evidence type="ECO:0008006" key="3">
    <source>
        <dbReference type="Google" id="ProtNLM"/>
    </source>
</evidence>
<evidence type="ECO:0000313" key="1">
    <source>
        <dbReference type="EMBL" id="ERK59850.1"/>
    </source>
</evidence>
<dbReference type="Proteomes" id="UP000017052">
    <property type="component" value="Unassembled WGS sequence"/>
</dbReference>
<proteinExistence type="predicted"/>
<evidence type="ECO:0000313" key="2">
    <source>
        <dbReference type="Proteomes" id="UP000017052"/>
    </source>
</evidence>
<dbReference type="OrthoDB" id="3381577at2"/>
<dbReference type="AlphaFoldDB" id="U2QAI8"/>
<protein>
    <recommendedName>
        <fullName evidence="3">ATP/GTP-binding protein</fullName>
    </recommendedName>
</protein>
<organism evidence="1 2">
    <name type="scientific">Propionibacterium acidifaciens F0233</name>
    <dbReference type="NCBI Taxonomy" id="553198"/>
    <lineage>
        <taxon>Bacteria</taxon>
        <taxon>Bacillati</taxon>
        <taxon>Actinomycetota</taxon>
        <taxon>Actinomycetes</taxon>
        <taxon>Propionibacteriales</taxon>
        <taxon>Propionibacteriaceae</taxon>
        <taxon>Propionibacterium</taxon>
    </lineage>
</organism>
<name>U2QAI8_9ACTN</name>
<dbReference type="EMBL" id="ACVN02000108">
    <property type="protein sequence ID" value="ERK59850.1"/>
    <property type="molecule type" value="Genomic_DNA"/>
</dbReference>
<reference evidence="1" key="1">
    <citation type="submission" date="2013-08" db="EMBL/GenBank/DDBJ databases">
        <authorList>
            <person name="Durkin A.S."/>
            <person name="Haft D.R."/>
            <person name="McCorrison J."/>
            <person name="Torralba M."/>
            <person name="Gillis M."/>
            <person name="Haft D.H."/>
            <person name="Methe B."/>
            <person name="Sutton G."/>
            <person name="Nelson K.E."/>
        </authorList>
    </citation>
    <scope>NUCLEOTIDE SEQUENCE [LARGE SCALE GENOMIC DNA]</scope>
    <source>
        <strain evidence="1">F0233</strain>
    </source>
</reference>
<sequence>MAHRRPSKHTRPARPLRLASYPTSAVKRDGRWVVRRIRAGRSTKDYRCPECDGIVSAGTAHVVAWPHTPPIGSGSGLDFRRHFHGSCWERRP</sequence>
<accession>U2QAI8</accession>
<dbReference type="RefSeq" id="WP_021796977.1">
    <property type="nucleotide sequence ID" value="NZ_ACVN02000108.1"/>
</dbReference>
<comment type="caution">
    <text evidence="1">The sequence shown here is derived from an EMBL/GenBank/DDBJ whole genome shotgun (WGS) entry which is preliminary data.</text>
</comment>
<keyword evidence="2" id="KW-1185">Reference proteome</keyword>
<gene>
    <name evidence="1" type="ORF">HMPREF0682_1710</name>
</gene>
<dbReference type="GeneID" id="95358670"/>